<name>A0A7V4G8R6_9BACT</name>
<evidence type="ECO:0000313" key="2">
    <source>
        <dbReference type="EMBL" id="HGS05452.1"/>
    </source>
</evidence>
<keyword evidence="1" id="KW-0812">Transmembrane</keyword>
<keyword evidence="1" id="KW-0472">Membrane</keyword>
<gene>
    <name evidence="2" type="ORF">ENT08_06905</name>
</gene>
<sequence>MAAEYLPRYFGLRPPLVGRVFVATERPAEPPDFDPWLWISRFLAITLIMGLLFLSWEEVFRRLGILAIGGLVGFFWLVSRSRGMGMLFIVAVLGLARLFGAVFRRPQELLPVRICRLMDDQGREHIVRIKGRIIRGDVDQEDRVAVWGRRRHRTWLFRRGFNIRPQSWVLVEGSYTWITTLLLALLNFWLGWKLSTVHPEWFF</sequence>
<organism evidence="2">
    <name type="scientific">Desulfobacca acetoxidans</name>
    <dbReference type="NCBI Taxonomy" id="60893"/>
    <lineage>
        <taxon>Bacteria</taxon>
        <taxon>Pseudomonadati</taxon>
        <taxon>Thermodesulfobacteriota</taxon>
        <taxon>Desulfobaccia</taxon>
        <taxon>Desulfobaccales</taxon>
        <taxon>Desulfobaccaceae</taxon>
        <taxon>Desulfobacca</taxon>
    </lineage>
</organism>
<protein>
    <submittedName>
        <fullName evidence="2">Uncharacterized protein</fullName>
    </submittedName>
</protein>
<feature type="transmembrane region" description="Helical" evidence="1">
    <location>
        <begin position="85"/>
        <end position="103"/>
    </location>
</feature>
<proteinExistence type="predicted"/>
<accession>A0A7V4G8R6</accession>
<keyword evidence="1" id="KW-1133">Transmembrane helix</keyword>
<reference evidence="2" key="1">
    <citation type="journal article" date="2020" name="mSystems">
        <title>Genome- and Community-Level Interaction Insights into Carbon Utilization and Element Cycling Functions of Hydrothermarchaeota in Hydrothermal Sediment.</title>
        <authorList>
            <person name="Zhou Z."/>
            <person name="Liu Y."/>
            <person name="Xu W."/>
            <person name="Pan J."/>
            <person name="Luo Z.H."/>
            <person name="Li M."/>
        </authorList>
    </citation>
    <scope>NUCLEOTIDE SEQUENCE [LARGE SCALE GENOMIC DNA]</scope>
    <source>
        <strain evidence="2">SpSt-548</strain>
    </source>
</reference>
<dbReference type="EMBL" id="DSXI01000405">
    <property type="protein sequence ID" value="HGS05452.1"/>
    <property type="molecule type" value="Genomic_DNA"/>
</dbReference>
<comment type="caution">
    <text evidence="2">The sequence shown here is derived from an EMBL/GenBank/DDBJ whole genome shotgun (WGS) entry which is preliminary data.</text>
</comment>
<feature type="transmembrane region" description="Helical" evidence="1">
    <location>
        <begin position="168"/>
        <end position="192"/>
    </location>
</feature>
<feature type="transmembrane region" description="Helical" evidence="1">
    <location>
        <begin position="36"/>
        <end position="56"/>
    </location>
</feature>
<feature type="transmembrane region" description="Helical" evidence="1">
    <location>
        <begin position="63"/>
        <end position="79"/>
    </location>
</feature>
<evidence type="ECO:0000256" key="1">
    <source>
        <dbReference type="SAM" id="Phobius"/>
    </source>
</evidence>
<dbReference type="AlphaFoldDB" id="A0A7V4G8R6"/>